<dbReference type="GO" id="GO:0005829">
    <property type="term" value="C:cytosol"/>
    <property type="evidence" value="ECO:0007669"/>
    <property type="project" value="TreeGrafter"/>
</dbReference>
<dbReference type="PANTHER" id="PTHR42679:SF2">
    <property type="entry name" value="S-METHYL-5'-THIOADENOSINE PHOSPHORYLASE"/>
    <property type="match status" value="1"/>
</dbReference>
<dbReference type="FunFam" id="3.40.50.1580:FF:000012">
    <property type="entry name" value="Probable 6-oxopurine nucleoside phosphorylase"/>
    <property type="match status" value="1"/>
</dbReference>
<dbReference type="Pfam" id="PF01048">
    <property type="entry name" value="PNP_UDP_1"/>
    <property type="match status" value="1"/>
</dbReference>
<evidence type="ECO:0000313" key="6">
    <source>
        <dbReference type="EMBL" id="APV43597.1"/>
    </source>
</evidence>
<accession>A0A1P8F533</accession>
<dbReference type="Gene3D" id="3.40.50.1580">
    <property type="entry name" value="Nucleoside phosphorylase domain"/>
    <property type="match status" value="1"/>
</dbReference>
<reference evidence="7" key="1">
    <citation type="submission" date="2016-11" db="EMBL/GenBank/DDBJ databases">
        <title>Dehalogenimonas formicexedens sp. nov., a chlorinated alkane respiring bacterium isolated from contaminated groundwater.</title>
        <authorList>
            <person name="Key T.A."/>
            <person name="Bowman K.S."/>
            <person name="Lee I."/>
            <person name="Chun J."/>
            <person name="Albuquerque L."/>
            <person name="da Costa M.S."/>
            <person name="Rainey F.A."/>
            <person name="Moe W.M."/>
        </authorList>
    </citation>
    <scope>NUCLEOTIDE SEQUENCE [LARGE SCALE GENOMIC DNA]</scope>
    <source>
        <strain evidence="7">NSZ-14</strain>
    </source>
</reference>
<protein>
    <recommendedName>
        <fullName evidence="4">S-methyl-5'-thioadenosine phosphorylase</fullName>
        <ecNumber evidence="4">2.4.2.28</ecNumber>
    </recommendedName>
    <alternativeName>
        <fullName evidence="4">5'-methylthioadenosine phosphorylase</fullName>
        <shortName evidence="4">MTA phosphorylase</shortName>
        <shortName evidence="4">MTAP</shortName>
    </alternativeName>
</protein>
<dbReference type="GO" id="GO:0006166">
    <property type="term" value="P:purine ribonucleoside salvage"/>
    <property type="evidence" value="ECO:0007669"/>
    <property type="project" value="UniProtKB-KW"/>
</dbReference>
<comment type="subunit">
    <text evidence="4">Homohexamer. Dimer of a homotrimer.</text>
</comment>
<dbReference type="GO" id="GO:0017061">
    <property type="term" value="F:S-methyl-5-thioadenosine phosphorylase activity"/>
    <property type="evidence" value="ECO:0007669"/>
    <property type="project" value="UniProtKB-UniRule"/>
</dbReference>
<feature type="binding site" evidence="4">
    <location>
        <position position="187"/>
    </location>
    <ligand>
        <name>phosphate</name>
        <dbReference type="ChEBI" id="CHEBI:43474"/>
    </ligand>
</feature>
<comment type="function">
    <text evidence="4">Catalyzes the reversible phosphorylation of S-methyl-5'-thioadenosine (MTA) to adenine and 5-methylthioribose-1-phosphate. Involved in the breakdown of MTA, a major by-product of polyamine biosynthesis. Responsible for the first step in the methionine salvage pathway after MTA has been generated from S-adenosylmethionine. Has broad substrate specificity with 6-aminopurine nucleosides as preferred substrates.</text>
</comment>
<feature type="domain" description="Nucleoside phosphorylase" evidence="5">
    <location>
        <begin position="6"/>
        <end position="244"/>
    </location>
</feature>
<evidence type="ECO:0000313" key="7">
    <source>
        <dbReference type="Proteomes" id="UP000185934"/>
    </source>
</evidence>
<dbReference type="HAMAP" id="MF_01963">
    <property type="entry name" value="MTAP"/>
    <property type="match status" value="1"/>
</dbReference>
<dbReference type="NCBIfam" id="NF006599">
    <property type="entry name" value="PRK09136.1"/>
    <property type="match status" value="1"/>
</dbReference>
<dbReference type="SUPFAM" id="SSF53167">
    <property type="entry name" value="Purine and uridine phosphorylases"/>
    <property type="match status" value="1"/>
</dbReference>
<evidence type="ECO:0000259" key="5">
    <source>
        <dbReference type="Pfam" id="PF01048"/>
    </source>
</evidence>
<dbReference type="GO" id="GO:0019509">
    <property type="term" value="P:L-methionine salvage from methylthioadenosine"/>
    <property type="evidence" value="ECO:0007669"/>
    <property type="project" value="UniProtKB-UniRule"/>
</dbReference>
<dbReference type="PANTHER" id="PTHR42679">
    <property type="entry name" value="S-METHYL-5'-THIOADENOSINE PHOSPHORYLASE"/>
    <property type="match status" value="1"/>
</dbReference>
<dbReference type="NCBIfam" id="TIGR01694">
    <property type="entry name" value="MTAP"/>
    <property type="match status" value="1"/>
</dbReference>
<gene>
    <name evidence="6" type="primary">mtaP</name>
    <name evidence="4" type="synonym">mtnP</name>
    <name evidence="6" type="ORF">Dform_00234</name>
</gene>
<feature type="site" description="Important for substrate specificity" evidence="4">
    <location>
        <position position="168"/>
    </location>
</feature>
<evidence type="ECO:0000256" key="1">
    <source>
        <dbReference type="ARBA" id="ARBA00022676"/>
    </source>
</evidence>
<feature type="binding site" evidence="4">
    <location>
        <position position="13"/>
    </location>
    <ligand>
        <name>phosphate</name>
        <dbReference type="ChEBI" id="CHEBI:43474"/>
    </ligand>
</feature>
<evidence type="ECO:0000256" key="3">
    <source>
        <dbReference type="ARBA" id="ARBA00022726"/>
    </source>
</evidence>
<keyword evidence="7" id="KW-1185">Reference proteome</keyword>
<dbReference type="EC" id="2.4.2.28" evidence="4"/>
<comment type="catalytic activity">
    <reaction evidence="4">
        <text>S-methyl-5'-thioadenosine + phosphate = 5-(methylsulfanyl)-alpha-D-ribose 1-phosphate + adenine</text>
        <dbReference type="Rhea" id="RHEA:11852"/>
        <dbReference type="ChEBI" id="CHEBI:16708"/>
        <dbReference type="ChEBI" id="CHEBI:17509"/>
        <dbReference type="ChEBI" id="CHEBI:43474"/>
        <dbReference type="ChEBI" id="CHEBI:58533"/>
        <dbReference type="EC" id="2.4.2.28"/>
    </reaction>
</comment>
<dbReference type="Proteomes" id="UP000185934">
    <property type="component" value="Chromosome"/>
</dbReference>
<dbReference type="KEGG" id="dfo:Dform_00234"/>
<keyword evidence="1 4" id="KW-0328">Glycosyltransferase</keyword>
<dbReference type="UniPathway" id="UPA00904">
    <property type="reaction ID" value="UER00873"/>
</dbReference>
<sequence length="288" mass="31350">MADTAKVAVIGGTGLYNVEGLTDIKEIGVDTPYGKPSDTIVTGTLEGVRVAFLPRHGRGHRIMPTEIPVRANIWALKSLGVEHIIAINSVGSFKKSVAPGHLLIPDQLIDRTSQRANTFFGEGVVAHIGFAEPFCQEMRKLLFHCAKETGATVHEGGTYVVMEGPAFSTRAESRLHKSWGADVIGMTALPEAKLAREAEICYGIIACSTDYDSWHEEETPVTVDMIIATLRSNMELSKNIVKLAVSRLPELRKCACSTALQNAIVTDPKSISADRKEHLELIIGKYIK</sequence>
<proteinExistence type="inferred from homology"/>
<feature type="binding site" evidence="4">
    <location>
        <begin position="55"/>
        <end position="56"/>
    </location>
    <ligand>
        <name>phosphate</name>
        <dbReference type="ChEBI" id="CHEBI:43474"/>
    </ligand>
</feature>
<dbReference type="STRING" id="1839801.Dform_00234"/>
<comment type="caution">
    <text evidence="4">Lacks conserved residue(s) required for the propagation of feature annotation.</text>
</comment>
<dbReference type="OrthoDB" id="1523230at2"/>
<dbReference type="CDD" id="cd09010">
    <property type="entry name" value="MTAP_SsMTAPII_like_MTIP"/>
    <property type="match status" value="1"/>
</dbReference>
<evidence type="ECO:0000256" key="4">
    <source>
        <dbReference type="HAMAP-Rule" id="MF_01963"/>
    </source>
</evidence>
<dbReference type="InterPro" id="IPR010044">
    <property type="entry name" value="MTAP"/>
</dbReference>
<feature type="binding site" evidence="4">
    <location>
        <begin position="210"/>
        <end position="212"/>
    </location>
    <ligand>
        <name>substrate</name>
    </ligand>
</feature>
<name>A0A1P8F533_9CHLR</name>
<dbReference type="InterPro" id="IPR035994">
    <property type="entry name" value="Nucleoside_phosphorylase_sf"/>
</dbReference>
<dbReference type="EMBL" id="CP018258">
    <property type="protein sequence ID" value="APV43597.1"/>
    <property type="molecule type" value="Genomic_DNA"/>
</dbReference>
<dbReference type="RefSeq" id="WP_076003394.1">
    <property type="nucleotide sequence ID" value="NZ_CP018258.1"/>
</dbReference>
<keyword evidence="3 4" id="KW-0660">Purine salvage</keyword>
<feature type="site" description="Important for substrate specificity" evidence="4">
    <location>
        <position position="223"/>
    </location>
</feature>
<dbReference type="InterPro" id="IPR000845">
    <property type="entry name" value="Nucleoside_phosphorylase_d"/>
</dbReference>
<keyword evidence="2 4" id="KW-0808">Transferase</keyword>
<comment type="pathway">
    <text evidence="4">Amino-acid biosynthesis; L-methionine biosynthesis via salvage pathway; S-methyl-5-thio-alpha-D-ribose 1-phosphate from S-methyl-5'-thioadenosine (phosphorylase route): step 1/1.</text>
</comment>
<feature type="binding site" evidence="4">
    <location>
        <position position="186"/>
    </location>
    <ligand>
        <name>substrate</name>
    </ligand>
</feature>
<organism evidence="6 7">
    <name type="scientific">Dehalogenimonas formicexedens</name>
    <dbReference type="NCBI Taxonomy" id="1839801"/>
    <lineage>
        <taxon>Bacteria</taxon>
        <taxon>Bacillati</taxon>
        <taxon>Chloroflexota</taxon>
        <taxon>Dehalococcoidia</taxon>
        <taxon>Dehalococcoidales</taxon>
        <taxon>Dehalococcoidaceae</taxon>
        <taxon>Dehalogenimonas</taxon>
    </lineage>
</organism>
<dbReference type="AlphaFoldDB" id="A0A1P8F533"/>
<evidence type="ECO:0000256" key="2">
    <source>
        <dbReference type="ARBA" id="ARBA00022679"/>
    </source>
</evidence>
<comment type="similarity">
    <text evidence="4">Belongs to the PNP/MTAP phosphorylase family. MTAP subfamily.</text>
</comment>